<organism evidence="2 3">
    <name type="scientific">Pseudorhizobium flavum</name>
    <dbReference type="NCBI Taxonomy" id="1335061"/>
    <lineage>
        <taxon>Bacteria</taxon>
        <taxon>Pseudomonadati</taxon>
        <taxon>Pseudomonadota</taxon>
        <taxon>Alphaproteobacteria</taxon>
        <taxon>Hyphomicrobiales</taxon>
        <taxon>Rhizobiaceae</taxon>
        <taxon>Rhizobium/Agrobacterium group</taxon>
        <taxon>Pseudorhizobium</taxon>
    </lineage>
</organism>
<evidence type="ECO:0000313" key="3">
    <source>
        <dbReference type="Proteomes" id="UP000535501"/>
    </source>
</evidence>
<evidence type="ECO:0000256" key="1">
    <source>
        <dbReference type="SAM" id="MobiDB-lite"/>
    </source>
</evidence>
<keyword evidence="3" id="KW-1185">Reference proteome</keyword>
<evidence type="ECO:0000313" key="2">
    <source>
        <dbReference type="EMBL" id="MBB6181672.1"/>
    </source>
</evidence>
<dbReference type="EMBL" id="JACHEJ010000011">
    <property type="protein sequence ID" value="MBB6181672.1"/>
    <property type="molecule type" value="Genomic_DNA"/>
</dbReference>
<dbReference type="InterPro" id="IPR036280">
    <property type="entry name" value="Multihaem_cyt_sf"/>
</dbReference>
<dbReference type="AlphaFoldDB" id="A0A7W9Z0I1"/>
<evidence type="ECO:0008006" key="4">
    <source>
        <dbReference type="Google" id="ProtNLM"/>
    </source>
</evidence>
<feature type="region of interest" description="Disordered" evidence="1">
    <location>
        <begin position="178"/>
        <end position="202"/>
    </location>
</feature>
<sequence length="230" mass="25876">MTALQSAVVAHEAETYSLFRRVCPDCHTFRPVKDYTSRRIRTVFGTVTVRNPRWMLCRDCHPGMDGTFAPLKEICPDRATPELLELSARMGSMMPYRQAAKVLAEFLPIEPTETYATVRKRTIRIGERLDDQIIRETWKARAQADDRSQLELHLPGDRRKEFVISIDTAYVRSADQMQREASSSSLPDAAAEDEANQVVATSSPVAPLNKQFATAPSTRLKESDIAAMAM</sequence>
<reference evidence="2 3" key="1">
    <citation type="submission" date="2020-08" db="EMBL/GenBank/DDBJ databases">
        <title>Genomic Encyclopedia of Type Strains, Phase IV (KMG-IV): sequencing the most valuable type-strain genomes for metagenomic binning, comparative biology and taxonomic classification.</title>
        <authorList>
            <person name="Goeker M."/>
        </authorList>
    </citation>
    <scope>NUCLEOTIDE SEQUENCE [LARGE SCALE GENOMIC DNA]</scope>
    <source>
        <strain evidence="2 3">DSM 102134</strain>
    </source>
</reference>
<comment type="caution">
    <text evidence="2">The sequence shown here is derived from an EMBL/GenBank/DDBJ whole genome shotgun (WGS) entry which is preliminary data.</text>
</comment>
<name>A0A7W9Z0I1_9HYPH</name>
<proteinExistence type="predicted"/>
<gene>
    <name evidence="2" type="ORF">HNQ75_003660</name>
</gene>
<dbReference type="SUPFAM" id="SSF48695">
    <property type="entry name" value="Multiheme cytochromes"/>
    <property type="match status" value="1"/>
</dbReference>
<dbReference type="Proteomes" id="UP000535501">
    <property type="component" value="Unassembled WGS sequence"/>
</dbReference>
<protein>
    <recommendedName>
        <fullName evidence="4">Transposase</fullName>
    </recommendedName>
</protein>
<accession>A0A7W9Z0I1</accession>